<dbReference type="InterPro" id="IPR006207">
    <property type="entry name" value="Cys_knot_C"/>
</dbReference>
<dbReference type="Ensembl" id="ENSNMLT00000011612.1">
    <property type="protein sequence ID" value="ENSNMLP00000010264.1"/>
    <property type="gene ID" value="ENSNMLG00000007092.1"/>
</dbReference>
<evidence type="ECO:0000256" key="2">
    <source>
        <dbReference type="ARBA" id="ARBA00022525"/>
    </source>
</evidence>
<dbReference type="PROSITE" id="PS01225">
    <property type="entry name" value="CTCK_2"/>
    <property type="match status" value="1"/>
</dbReference>
<dbReference type="InterPro" id="IPR006208">
    <property type="entry name" value="Glyco_hormone_CN"/>
</dbReference>
<evidence type="ECO:0000256" key="3">
    <source>
        <dbReference type="ARBA" id="ARBA00023157"/>
    </source>
</evidence>
<dbReference type="InterPro" id="IPR029034">
    <property type="entry name" value="Cystine-knot_cytokine"/>
</dbReference>
<name>A0A8C6WIW9_9GOBI</name>
<comment type="subcellular location">
    <subcellularLocation>
        <location evidence="1">Secreted</location>
    </subcellularLocation>
</comment>
<reference evidence="6" key="1">
    <citation type="submission" date="2025-08" db="UniProtKB">
        <authorList>
            <consortium name="Ensembl"/>
        </authorList>
    </citation>
    <scope>IDENTIFICATION</scope>
</reference>
<evidence type="ECO:0000256" key="1">
    <source>
        <dbReference type="ARBA" id="ARBA00004613"/>
    </source>
</evidence>
<dbReference type="SMART" id="SM00041">
    <property type="entry name" value="CT"/>
    <property type="match status" value="1"/>
</dbReference>
<keyword evidence="3" id="KW-1015">Disulfide bond</keyword>
<sequence>SMTVLESQGCKSKKPVNMMSCRGACGTSSSLMPTNLSRSCSCCQEASTSKRTVELVCPDRSRIFFTYTHIEACECLKAKCTKPVRPFDLPHIPHGT</sequence>
<comment type="caution">
    <text evidence="4">Lacks conserved residue(s) required for the propagation of feature annotation.</text>
</comment>
<dbReference type="GO" id="GO:0005576">
    <property type="term" value="C:extracellular region"/>
    <property type="evidence" value="ECO:0007669"/>
    <property type="project" value="UniProtKB-SubCell"/>
</dbReference>
<organism evidence="6 7">
    <name type="scientific">Neogobius melanostomus</name>
    <name type="common">round goby</name>
    <dbReference type="NCBI Taxonomy" id="47308"/>
    <lineage>
        <taxon>Eukaryota</taxon>
        <taxon>Metazoa</taxon>
        <taxon>Chordata</taxon>
        <taxon>Craniata</taxon>
        <taxon>Vertebrata</taxon>
        <taxon>Euteleostomi</taxon>
        <taxon>Actinopterygii</taxon>
        <taxon>Neopterygii</taxon>
        <taxon>Teleostei</taxon>
        <taxon>Neoteleostei</taxon>
        <taxon>Acanthomorphata</taxon>
        <taxon>Gobiaria</taxon>
        <taxon>Gobiiformes</taxon>
        <taxon>Gobioidei</taxon>
        <taxon>Gobiidae</taxon>
        <taxon>Benthophilinae</taxon>
        <taxon>Neogobiini</taxon>
        <taxon>Neogobius</taxon>
    </lineage>
</organism>
<evidence type="ECO:0000256" key="4">
    <source>
        <dbReference type="PROSITE-ProRule" id="PRU00039"/>
    </source>
</evidence>
<accession>A0A8C6WIW9</accession>
<evidence type="ECO:0000313" key="7">
    <source>
        <dbReference type="Proteomes" id="UP000694523"/>
    </source>
</evidence>
<dbReference type="Gene3D" id="2.10.90.10">
    <property type="entry name" value="Cystine-knot cytokines"/>
    <property type="match status" value="1"/>
</dbReference>
<evidence type="ECO:0000259" key="5">
    <source>
        <dbReference type="PROSITE" id="PS01225"/>
    </source>
</evidence>
<keyword evidence="7" id="KW-1185">Reference proteome</keyword>
<feature type="domain" description="CTCK" evidence="5">
    <location>
        <begin position="1"/>
        <end position="81"/>
    </location>
</feature>
<dbReference type="Proteomes" id="UP000694523">
    <property type="component" value="Unplaced"/>
</dbReference>
<protein>
    <recommendedName>
        <fullName evidence="5">CTCK domain-containing protein</fullName>
    </recommendedName>
</protein>
<proteinExistence type="predicted"/>
<dbReference type="Pfam" id="PF00007">
    <property type="entry name" value="Cys_knot"/>
    <property type="match status" value="1"/>
</dbReference>
<dbReference type="AlphaFoldDB" id="A0A8C6WIW9"/>
<reference evidence="6" key="2">
    <citation type="submission" date="2025-09" db="UniProtKB">
        <authorList>
            <consortium name="Ensembl"/>
        </authorList>
    </citation>
    <scope>IDENTIFICATION</scope>
</reference>
<evidence type="ECO:0000313" key="6">
    <source>
        <dbReference type="Ensembl" id="ENSNMLP00000010264.1"/>
    </source>
</evidence>
<keyword evidence="2" id="KW-0964">Secreted</keyword>